<evidence type="ECO:0000256" key="1">
    <source>
        <dbReference type="SAM" id="Phobius"/>
    </source>
</evidence>
<keyword evidence="4" id="KW-1185">Reference proteome</keyword>
<dbReference type="EMBL" id="JBHSSJ010000003">
    <property type="protein sequence ID" value="MFC6274534.1"/>
    <property type="molecule type" value="Genomic_DNA"/>
</dbReference>
<gene>
    <name evidence="3" type="ORF">ACFQET_03285</name>
</gene>
<dbReference type="Proteomes" id="UP001596191">
    <property type="component" value="Unassembled WGS sequence"/>
</dbReference>
<organism evidence="3 4">
    <name type="scientific">Levilactobacillus tangyuanensis</name>
    <dbReference type="NCBI Taxonomy" id="2486021"/>
    <lineage>
        <taxon>Bacteria</taxon>
        <taxon>Bacillati</taxon>
        <taxon>Bacillota</taxon>
        <taxon>Bacilli</taxon>
        <taxon>Lactobacillales</taxon>
        <taxon>Lactobacillaceae</taxon>
        <taxon>Levilactobacillus</taxon>
    </lineage>
</organism>
<dbReference type="PANTHER" id="PTHR36834:SF2">
    <property type="entry name" value="MEMBRANE PROTEIN"/>
    <property type="match status" value="1"/>
</dbReference>
<keyword evidence="1" id="KW-0472">Membrane</keyword>
<feature type="transmembrane region" description="Helical" evidence="1">
    <location>
        <begin position="32"/>
        <end position="62"/>
    </location>
</feature>
<proteinExistence type="predicted"/>
<dbReference type="InterPro" id="IPR006976">
    <property type="entry name" value="VanZ-like"/>
</dbReference>
<dbReference type="PANTHER" id="PTHR36834">
    <property type="entry name" value="MEMBRANE PROTEIN-RELATED"/>
    <property type="match status" value="1"/>
</dbReference>
<keyword evidence="1" id="KW-0812">Transmembrane</keyword>
<feature type="transmembrane region" description="Helical" evidence="1">
    <location>
        <begin position="74"/>
        <end position="93"/>
    </location>
</feature>
<evidence type="ECO:0000313" key="3">
    <source>
        <dbReference type="EMBL" id="MFC6274534.1"/>
    </source>
</evidence>
<dbReference type="InterPro" id="IPR053150">
    <property type="entry name" value="Teicoplanin_resist-assoc"/>
</dbReference>
<reference evidence="4" key="1">
    <citation type="journal article" date="2019" name="Int. J. Syst. Evol. Microbiol.">
        <title>The Global Catalogue of Microorganisms (GCM) 10K type strain sequencing project: providing services to taxonomists for standard genome sequencing and annotation.</title>
        <authorList>
            <consortium name="The Broad Institute Genomics Platform"/>
            <consortium name="The Broad Institute Genome Sequencing Center for Infectious Disease"/>
            <person name="Wu L."/>
            <person name="Ma J."/>
        </authorList>
    </citation>
    <scope>NUCLEOTIDE SEQUENCE [LARGE SCALE GENOMIC DNA]</scope>
    <source>
        <strain evidence="4">CCM 8907</strain>
    </source>
</reference>
<evidence type="ECO:0000313" key="4">
    <source>
        <dbReference type="Proteomes" id="UP001596191"/>
    </source>
</evidence>
<accession>A0ABW1TNG9</accession>
<comment type="caution">
    <text evidence="3">The sequence shown here is derived from an EMBL/GenBank/DDBJ whole genome shotgun (WGS) entry which is preliminary data.</text>
</comment>
<feature type="domain" description="VanZ-like" evidence="2">
    <location>
        <begin position="63"/>
        <end position="156"/>
    </location>
</feature>
<name>A0ABW1TNG9_9LACO</name>
<dbReference type="RefSeq" id="WP_125642660.1">
    <property type="nucleotide sequence ID" value="NZ_JBHSSJ010000003.1"/>
</dbReference>
<feature type="transmembrane region" description="Helical" evidence="1">
    <location>
        <begin position="139"/>
        <end position="157"/>
    </location>
</feature>
<keyword evidence="1" id="KW-1133">Transmembrane helix</keyword>
<dbReference type="Pfam" id="PF04892">
    <property type="entry name" value="VanZ"/>
    <property type="match status" value="1"/>
</dbReference>
<evidence type="ECO:0000259" key="2">
    <source>
        <dbReference type="Pfam" id="PF04892"/>
    </source>
</evidence>
<sequence length="167" mass="19386">MRWVPYVIVSVILALLCGYAWRGRQYATLGWWLGWWLLATLTWTPITVTTGSVAGITTHWWANGIWVIRPLQRASIDASFWFNIMMTIPQGWLWHWRWPRWNWPIWLLAGVLTGLALEGGQALGNWLFGLGRWVDINDIITNALGVILGYGLAKFWQNKWRRDSSCS</sequence>
<protein>
    <submittedName>
        <fullName evidence="3">VanZ family protein</fullName>
    </submittedName>
</protein>
<feature type="transmembrane region" description="Helical" evidence="1">
    <location>
        <begin position="105"/>
        <end position="127"/>
    </location>
</feature>